<feature type="compositionally biased region" description="Low complexity" evidence="7">
    <location>
        <begin position="13"/>
        <end position="28"/>
    </location>
</feature>
<dbReference type="CDD" id="cd12362">
    <property type="entry name" value="RRM3_CELF1-6"/>
    <property type="match status" value="1"/>
</dbReference>
<feature type="domain" description="RRM" evidence="8">
    <location>
        <begin position="50"/>
        <end position="131"/>
    </location>
</feature>
<dbReference type="PRINTS" id="PR00961">
    <property type="entry name" value="HUDSXLRNA"/>
</dbReference>
<evidence type="ECO:0000256" key="4">
    <source>
        <dbReference type="ARBA" id="ARBA00022884"/>
    </source>
</evidence>
<evidence type="ECO:0000256" key="1">
    <source>
        <dbReference type="ARBA" id="ARBA00004496"/>
    </source>
</evidence>
<keyword evidence="2" id="KW-0963">Cytoplasm</keyword>
<feature type="compositionally biased region" description="Polar residues" evidence="7">
    <location>
        <begin position="343"/>
        <end position="356"/>
    </location>
</feature>
<dbReference type="InterPro" id="IPR012677">
    <property type="entry name" value="Nucleotide-bd_a/b_plait_sf"/>
</dbReference>
<dbReference type="PANTHER" id="PTHR24012">
    <property type="entry name" value="RNA BINDING PROTEIN"/>
    <property type="match status" value="1"/>
</dbReference>
<accession>A0A0E0DQS8</accession>
<reference evidence="9" key="2">
    <citation type="submission" date="2018-05" db="EMBL/GenBank/DDBJ databases">
        <title>OmerRS3 (Oryza meridionalis Reference Sequence Version 3).</title>
        <authorList>
            <person name="Zhang J."/>
            <person name="Kudrna D."/>
            <person name="Lee S."/>
            <person name="Talag J."/>
            <person name="Welchert J."/>
            <person name="Wing R.A."/>
        </authorList>
    </citation>
    <scope>NUCLEOTIDE SEQUENCE [LARGE SCALE GENOMIC DNA]</scope>
    <source>
        <strain evidence="9">cv. OR44</strain>
    </source>
</reference>
<evidence type="ECO:0000256" key="5">
    <source>
        <dbReference type="ARBA" id="ARBA00023089"/>
    </source>
</evidence>
<evidence type="ECO:0000256" key="6">
    <source>
        <dbReference type="PROSITE-ProRule" id="PRU00176"/>
    </source>
</evidence>
<evidence type="ECO:0000256" key="7">
    <source>
        <dbReference type="SAM" id="MobiDB-lite"/>
    </source>
</evidence>
<dbReference type="GO" id="GO:0003729">
    <property type="term" value="F:mRNA binding"/>
    <property type="evidence" value="ECO:0007669"/>
    <property type="project" value="UniProtKB-ARBA"/>
</dbReference>
<dbReference type="FunFam" id="3.30.70.330:FF:000216">
    <property type="entry name" value="RNA-binding protein BRN1 isoform X1"/>
    <property type="match status" value="1"/>
</dbReference>
<evidence type="ECO:0000313" key="9">
    <source>
        <dbReference type="EnsemblPlants" id="OMERI05G12640.1"/>
    </source>
</evidence>
<dbReference type="SMART" id="SM00360">
    <property type="entry name" value="RRM"/>
    <property type="match status" value="3"/>
</dbReference>
<dbReference type="FunFam" id="3.30.70.330:FF:000302">
    <property type="entry name" value="RNA-binding protein BRN1"/>
    <property type="match status" value="1"/>
</dbReference>
<dbReference type="EnsemblPlants" id="OMERI05G12640.1">
    <property type="protein sequence ID" value="OMERI05G12640.1"/>
    <property type="gene ID" value="OMERI05G12640"/>
</dbReference>
<name>A0A0E0DQS8_9ORYZ</name>
<dbReference type="PROSITE" id="PS50102">
    <property type="entry name" value="RRM"/>
    <property type="match status" value="3"/>
</dbReference>
<evidence type="ECO:0000256" key="2">
    <source>
        <dbReference type="ARBA" id="ARBA00022490"/>
    </source>
</evidence>
<dbReference type="FunFam" id="3.30.70.330:FF:000334">
    <property type="entry name" value="RNA-binding protein BRN1"/>
    <property type="match status" value="1"/>
</dbReference>
<evidence type="ECO:0000313" key="10">
    <source>
        <dbReference type="Proteomes" id="UP000008021"/>
    </source>
</evidence>
<dbReference type="InterPro" id="IPR002343">
    <property type="entry name" value="Hud_Sxl_RNA"/>
</dbReference>
<dbReference type="GO" id="GO:0009908">
    <property type="term" value="P:flower development"/>
    <property type="evidence" value="ECO:0007669"/>
    <property type="project" value="UniProtKB-KW"/>
</dbReference>
<dbReference type="InterPro" id="IPR035979">
    <property type="entry name" value="RBD_domain_sf"/>
</dbReference>
<protein>
    <recommendedName>
        <fullName evidence="8">RRM domain-containing protein</fullName>
    </recommendedName>
</protein>
<dbReference type="Gene3D" id="3.30.70.330">
    <property type="match status" value="3"/>
</dbReference>
<proteinExistence type="predicted"/>
<feature type="region of interest" description="Disordered" evidence="7">
    <location>
        <begin position="301"/>
        <end position="324"/>
    </location>
</feature>
<dbReference type="InterPro" id="IPR000504">
    <property type="entry name" value="RRM_dom"/>
</dbReference>
<dbReference type="STRING" id="40149.A0A0E0DQS8"/>
<evidence type="ECO:0000256" key="3">
    <source>
        <dbReference type="ARBA" id="ARBA00022737"/>
    </source>
</evidence>
<dbReference type="SUPFAM" id="SSF54928">
    <property type="entry name" value="RNA-binding domain, RBD"/>
    <property type="match status" value="2"/>
</dbReference>
<dbReference type="Proteomes" id="UP000008021">
    <property type="component" value="Chromosome 5"/>
</dbReference>
<evidence type="ECO:0000259" key="8">
    <source>
        <dbReference type="PROSITE" id="PS50102"/>
    </source>
</evidence>
<sequence length="469" mass="50361">MAEDGGGDRDHQQQQQEEAAPAPAAAAAGVGGGVGGGEEEQGSGRGEESVKLFVGQVPKQMTEDELAAMFAAVAVVDEVTLIRDKATKASRGCCFLICPSREEADKAVNAYHNKRTLPGASSPLQVKYADGELERLEHKLFIGMLPKNVTDAEMTDLFSQYGNIKDLQILRGSQQTSKAGCAFLKYETKEQALAAIEALNGKHKIEGSSVPLVVKWADTEKERQARKAQKAQFHQSNMSNPNAMQQSSLFGAMQMGYVPQYNGYGYQPQGTYGLMQYPLSPMQNQAAFPNMVQSVNQGSSIRGVNSELSPNSAPRSFNSVQLGSPYSPVPSMQYPGSYPGNAINSRPFVNSHNSMKVPNANASSPTSSTSSNPGPQIEGPPGANLFIYHIPQEFGDQDLAGAFQGFGRVLSAKVFVDKATGLSKCFGFISYDSPASAQTAISMMNGYQLGGKKLKVQLKRDNSKHSKTY</sequence>
<keyword evidence="4 6" id="KW-0694">RNA-binding</keyword>
<dbReference type="eggNOG" id="KOG0144">
    <property type="taxonomic scope" value="Eukaryota"/>
</dbReference>
<keyword evidence="10" id="KW-1185">Reference proteome</keyword>
<dbReference type="Gramene" id="OMERI05G12640.1">
    <property type="protein sequence ID" value="OMERI05G12640.1"/>
    <property type="gene ID" value="OMERI05G12640"/>
</dbReference>
<feature type="compositionally biased region" description="Low complexity" evidence="7">
    <location>
        <begin position="358"/>
        <end position="373"/>
    </location>
</feature>
<keyword evidence="5" id="KW-0287">Flowering</keyword>
<organism evidence="9">
    <name type="scientific">Oryza meridionalis</name>
    <dbReference type="NCBI Taxonomy" id="40149"/>
    <lineage>
        <taxon>Eukaryota</taxon>
        <taxon>Viridiplantae</taxon>
        <taxon>Streptophyta</taxon>
        <taxon>Embryophyta</taxon>
        <taxon>Tracheophyta</taxon>
        <taxon>Spermatophyta</taxon>
        <taxon>Magnoliopsida</taxon>
        <taxon>Liliopsida</taxon>
        <taxon>Poales</taxon>
        <taxon>Poaceae</taxon>
        <taxon>BOP clade</taxon>
        <taxon>Oryzoideae</taxon>
        <taxon>Oryzeae</taxon>
        <taxon>Oryzinae</taxon>
        <taxon>Oryza</taxon>
    </lineage>
</organism>
<dbReference type="Pfam" id="PF00076">
    <property type="entry name" value="RRM_1"/>
    <property type="match status" value="3"/>
</dbReference>
<feature type="domain" description="RRM" evidence="8">
    <location>
        <begin position="383"/>
        <end position="461"/>
    </location>
</feature>
<dbReference type="GO" id="GO:0005737">
    <property type="term" value="C:cytoplasm"/>
    <property type="evidence" value="ECO:0007669"/>
    <property type="project" value="UniProtKB-SubCell"/>
</dbReference>
<dbReference type="GO" id="GO:1990904">
    <property type="term" value="C:ribonucleoprotein complex"/>
    <property type="evidence" value="ECO:0007669"/>
    <property type="project" value="InterPro"/>
</dbReference>
<keyword evidence="3" id="KW-0677">Repeat</keyword>
<feature type="domain" description="RRM" evidence="8">
    <location>
        <begin position="138"/>
        <end position="219"/>
    </location>
</feature>
<comment type="subcellular location">
    <subcellularLocation>
        <location evidence="1">Cytoplasm</location>
    </subcellularLocation>
</comment>
<dbReference type="HOGENOM" id="CLU_015367_5_1_1"/>
<feature type="region of interest" description="Disordered" evidence="7">
    <location>
        <begin position="1"/>
        <end position="47"/>
    </location>
</feature>
<dbReference type="AlphaFoldDB" id="A0A0E0DQS8"/>
<feature type="region of interest" description="Disordered" evidence="7">
    <location>
        <begin position="343"/>
        <end position="382"/>
    </location>
</feature>
<reference evidence="9" key="1">
    <citation type="submission" date="2015-04" db="UniProtKB">
        <authorList>
            <consortium name="EnsemblPlants"/>
        </authorList>
    </citation>
    <scope>IDENTIFICATION</scope>
</reference>
<feature type="compositionally biased region" description="Basic and acidic residues" evidence="7">
    <location>
        <begin position="1"/>
        <end position="12"/>
    </location>
</feature>
<dbReference type="GO" id="GO:2000028">
    <property type="term" value="P:regulation of photoperiodism, flowering"/>
    <property type="evidence" value="ECO:0007669"/>
    <property type="project" value="UniProtKB-ARBA"/>
</dbReference>
<dbReference type="GO" id="GO:0006402">
    <property type="term" value="P:mRNA catabolic process"/>
    <property type="evidence" value="ECO:0007669"/>
    <property type="project" value="UniProtKB-ARBA"/>
</dbReference>